<dbReference type="KEGG" id="vg:26642489"/>
<name>S5MMU0_9CAUD</name>
<gene>
    <name evidence="1" type="ORF">SHANETTE_146</name>
</gene>
<dbReference type="Proteomes" id="UP000015093">
    <property type="component" value="Segment"/>
</dbReference>
<dbReference type="EMBL" id="KC595513">
    <property type="protein sequence ID" value="AGR47040.1"/>
    <property type="molecule type" value="Genomic_DNA"/>
</dbReference>
<protein>
    <submittedName>
        <fullName evidence="1">Uncharacterized protein</fullName>
    </submittedName>
</protein>
<sequence>MENNKKVQEYKPELKAEILEDCLSIPISSTQKLRVLMVRDENLGIRISAQKWWRENRDGEWVPGKGFMMTGRQALMMGKALQDVGKRIINVK</sequence>
<dbReference type="GeneID" id="26642489"/>
<dbReference type="RefSeq" id="YP_009216141.1">
    <property type="nucleotide sequence ID" value="NC_028983.1"/>
</dbReference>
<evidence type="ECO:0000313" key="2">
    <source>
        <dbReference type="Proteomes" id="UP000015093"/>
    </source>
</evidence>
<keyword evidence="2" id="KW-1185">Reference proteome</keyword>
<evidence type="ECO:0000313" key="1">
    <source>
        <dbReference type="EMBL" id="AGR47040.1"/>
    </source>
</evidence>
<organism evidence="1 2">
    <name type="scientific">Bacillus phage Shanette</name>
    <dbReference type="NCBI Taxonomy" id="1296656"/>
    <lineage>
        <taxon>Viruses</taxon>
        <taxon>Duplodnaviria</taxon>
        <taxon>Heunggongvirae</taxon>
        <taxon>Uroviricota</taxon>
        <taxon>Caudoviricetes</taxon>
        <taxon>Herelleviridae</taxon>
        <taxon>Spounavirinae</taxon>
        <taxon>Siminovitchvirus</taxon>
        <taxon>Siminovitchvirus shanette</taxon>
    </lineage>
</organism>
<proteinExistence type="predicted"/>
<accession>S5MMU0</accession>
<reference evidence="1 2" key="1">
    <citation type="journal article" date="2014" name="Genome Announc.">
        <title>Genome Sequences of Three Novel Bacillus cereus Bacteriophages.</title>
        <authorList>
            <person name="Grose J.H."/>
            <person name="Jensen J.D."/>
            <person name="Merrill B.D."/>
            <person name="Fisher J.N."/>
            <person name="Burnett S.H."/>
            <person name="Breakwell D.P."/>
        </authorList>
    </citation>
    <scope>NUCLEOTIDE SEQUENCE [LARGE SCALE GENOMIC DNA]</scope>
</reference>